<dbReference type="InterPro" id="IPR001806">
    <property type="entry name" value="Small_GTPase"/>
</dbReference>
<keyword evidence="5" id="KW-1185">Reference proteome</keyword>
<evidence type="ECO:0000313" key="4">
    <source>
        <dbReference type="EMBL" id="SNW62543.1"/>
    </source>
</evidence>
<dbReference type="Pfam" id="PF00071">
    <property type="entry name" value="Ras"/>
    <property type="match status" value="1"/>
</dbReference>
<dbReference type="SMART" id="SM00173">
    <property type="entry name" value="RAS"/>
    <property type="match status" value="1"/>
</dbReference>
<dbReference type="PROSITE" id="PS51420">
    <property type="entry name" value="RHO"/>
    <property type="match status" value="1"/>
</dbReference>
<keyword evidence="3" id="KW-0342">GTP-binding</keyword>
<evidence type="ECO:0000256" key="1">
    <source>
        <dbReference type="ARBA" id="ARBA00004112"/>
    </source>
</evidence>
<comment type="subcellular location">
    <subcellularLocation>
        <location evidence="1">Host cell membrane</location>
        <topology evidence="1">Lipid-anchor</topology>
        <orientation evidence="1">Cytoplasmic side</orientation>
    </subcellularLocation>
</comment>
<dbReference type="InterPro" id="IPR005225">
    <property type="entry name" value="Small_GTP-bd"/>
</dbReference>
<dbReference type="GO" id="GO:0020002">
    <property type="term" value="C:host cell plasma membrane"/>
    <property type="evidence" value="ECO:0007669"/>
    <property type="project" value="UniProtKB-SubCell"/>
</dbReference>
<keyword evidence="2" id="KW-0547">Nucleotide-binding</keyword>
<evidence type="ECO:0000256" key="3">
    <source>
        <dbReference type="ARBA" id="ARBA00023134"/>
    </source>
</evidence>
<evidence type="ECO:0000313" key="5">
    <source>
        <dbReference type="Proteomes" id="UP000236316"/>
    </source>
</evidence>
<reference evidence="4" key="1">
    <citation type="submission" date="2017-08" db="EMBL/GenBank/DDBJ databases">
        <authorList>
            <consortium name="Urmite Genomes"/>
        </authorList>
    </citation>
    <scope>NUCLEOTIDE SEQUENCE [LARGE SCALE GENOMIC DNA]</scope>
    <source>
        <strain evidence="4">IHUMI-LCC2</strain>
    </source>
</reference>
<dbReference type="PRINTS" id="PR00449">
    <property type="entry name" value="RASTRNSFRMNG"/>
</dbReference>
<dbReference type="InterPro" id="IPR050227">
    <property type="entry name" value="Rab"/>
</dbReference>
<dbReference type="RefSeq" id="YP_009448845.1">
    <property type="nucleotide sequence ID" value="NC_036594.1"/>
</dbReference>
<dbReference type="SMART" id="SM00174">
    <property type="entry name" value="RHO"/>
    <property type="match status" value="1"/>
</dbReference>
<dbReference type="InterPro" id="IPR027417">
    <property type="entry name" value="P-loop_NTPase"/>
</dbReference>
<dbReference type="FunFam" id="3.40.50.300:FF:001447">
    <property type="entry name" value="Ras-related protein Rab-1B"/>
    <property type="match status" value="1"/>
</dbReference>
<sequence>MGCGNSKNDIEIESTIKLKCHKQIQIERTYKIVVIGDTAVGKTSFLNKYCYPERSEKYPPTLTNSLYSANYRGANGLYKLMFWDTAGSERFRSLTSQFYRNADGILILFNFEDEKTLDNAIQYWHNEVKFHNPNTPVILVGHKSDTIGKVNVNSLHVMADDGYAASVAKELGIDYMKTTIYDVNTVKKVIDKLVITMIINKEMMNCNGTNLNIQEELNAIINRSSIVV</sequence>
<dbReference type="CDD" id="cd00154">
    <property type="entry name" value="Rab"/>
    <property type="match status" value="1"/>
</dbReference>
<dbReference type="GO" id="GO:0003924">
    <property type="term" value="F:GTPase activity"/>
    <property type="evidence" value="ECO:0007669"/>
    <property type="project" value="InterPro"/>
</dbReference>
<dbReference type="EMBL" id="LT906555">
    <property type="protein sequence ID" value="SNW62543.1"/>
    <property type="molecule type" value="Genomic_DNA"/>
</dbReference>
<accession>A0A2I2L4T3</accession>
<dbReference type="GeneID" id="35382449"/>
<dbReference type="SUPFAM" id="SSF52540">
    <property type="entry name" value="P-loop containing nucleoside triphosphate hydrolases"/>
    <property type="match status" value="1"/>
</dbReference>
<dbReference type="Proteomes" id="UP000236316">
    <property type="component" value="Segment"/>
</dbReference>
<protein>
    <submittedName>
        <fullName evidence="4">GTP ras-related protein Rab1</fullName>
    </submittedName>
</protein>
<evidence type="ECO:0000256" key="2">
    <source>
        <dbReference type="ARBA" id="ARBA00022741"/>
    </source>
</evidence>
<dbReference type="OrthoDB" id="21980at10239"/>
<organism evidence="4">
    <name type="scientific">Orpheovirus IHUMI-LCC2</name>
    <dbReference type="NCBI Taxonomy" id="2023057"/>
    <lineage>
        <taxon>Viruses</taxon>
        <taxon>Varidnaviria</taxon>
        <taxon>Bamfordvirae</taxon>
        <taxon>Nucleocytoviricota</taxon>
        <taxon>Megaviricetes</taxon>
        <taxon>Pimascovirales</taxon>
        <taxon>Ocovirineae</taxon>
        <taxon>Orpheoviridae</taxon>
        <taxon>Alphaorpheovirus</taxon>
        <taxon>Alphaorpheovirus massiliense</taxon>
    </lineage>
</organism>
<proteinExistence type="predicted"/>
<name>A0A2I2L4T3_9VIRU</name>
<dbReference type="PANTHER" id="PTHR47977">
    <property type="entry name" value="RAS-RELATED PROTEIN RAB"/>
    <property type="match status" value="1"/>
</dbReference>
<dbReference type="KEGG" id="vg:35382449"/>
<dbReference type="NCBIfam" id="TIGR00231">
    <property type="entry name" value="small_GTP"/>
    <property type="match status" value="1"/>
</dbReference>
<dbReference type="GO" id="GO:0005525">
    <property type="term" value="F:GTP binding"/>
    <property type="evidence" value="ECO:0007669"/>
    <property type="project" value="UniProtKB-KW"/>
</dbReference>
<dbReference type="Gene3D" id="3.40.50.300">
    <property type="entry name" value="P-loop containing nucleotide triphosphate hydrolases"/>
    <property type="match status" value="1"/>
</dbReference>
<dbReference type="SMART" id="SM00175">
    <property type="entry name" value="RAB"/>
    <property type="match status" value="1"/>
</dbReference>
<gene>
    <name evidence="4" type="ORF">ORPV_639</name>
</gene>
<dbReference type="PROSITE" id="PS51419">
    <property type="entry name" value="RAB"/>
    <property type="match status" value="1"/>
</dbReference>
<dbReference type="PROSITE" id="PS51421">
    <property type="entry name" value="RAS"/>
    <property type="match status" value="1"/>
</dbReference>